<dbReference type="Pfam" id="PF00254">
    <property type="entry name" value="FKBP_C"/>
    <property type="match status" value="1"/>
</dbReference>
<dbReference type="Proteomes" id="UP000676194">
    <property type="component" value="Chromosome"/>
</dbReference>
<evidence type="ECO:0000256" key="6">
    <source>
        <dbReference type="PROSITE-ProRule" id="PRU00277"/>
    </source>
</evidence>
<dbReference type="SUPFAM" id="SSF54534">
    <property type="entry name" value="FKBP-like"/>
    <property type="match status" value="1"/>
</dbReference>
<keyword evidence="5 6" id="KW-0413">Isomerase</keyword>
<dbReference type="EC" id="5.2.1.8" evidence="3 6"/>
<dbReference type="PROSITE" id="PS50059">
    <property type="entry name" value="FKBP_PPIASE"/>
    <property type="match status" value="1"/>
</dbReference>
<dbReference type="RefSeq" id="WP_213495354.1">
    <property type="nucleotide sequence ID" value="NZ_CP074694.1"/>
</dbReference>
<proteinExistence type="inferred from homology"/>
<comment type="catalytic activity">
    <reaction evidence="1 6">
        <text>[protein]-peptidylproline (omega=180) = [protein]-peptidylproline (omega=0)</text>
        <dbReference type="Rhea" id="RHEA:16237"/>
        <dbReference type="Rhea" id="RHEA-COMP:10747"/>
        <dbReference type="Rhea" id="RHEA-COMP:10748"/>
        <dbReference type="ChEBI" id="CHEBI:83833"/>
        <dbReference type="ChEBI" id="CHEBI:83834"/>
        <dbReference type="EC" id="5.2.1.8"/>
    </reaction>
</comment>
<evidence type="ECO:0000256" key="5">
    <source>
        <dbReference type="ARBA" id="ARBA00023235"/>
    </source>
</evidence>
<organism evidence="8 9">
    <name type="scientific">Telmatocola sphagniphila</name>
    <dbReference type="NCBI Taxonomy" id="1123043"/>
    <lineage>
        <taxon>Bacteria</taxon>
        <taxon>Pseudomonadati</taxon>
        <taxon>Planctomycetota</taxon>
        <taxon>Planctomycetia</taxon>
        <taxon>Gemmatales</taxon>
        <taxon>Gemmataceae</taxon>
    </lineage>
</organism>
<evidence type="ECO:0000313" key="8">
    <source>
        <dbReference type="EMBL" id="QVL31464.1"/>
    </source>
</evidence>
<sequence>MSSKKIVNSVPFRFRPSVEALEDRRVLSSNVAAQVFDGVLYVLGDSQSNQFQIASYGGTDATITALNSNTTINGTSSVTVSGIRKGYHIVDGGGDNAIVLKGLNAQDTIMLMTGDGNNSVQLLGVSANEGAVIAVGAGNNTITLTDTTINQMFSLVTGNGNNYMALAGNDFGGEVLIHGGSGSNSYGSVGNNFEQGYLVNSFGPGSPPSSTTPVTPPSNVAPTVVLSTTTGNPTLLSPITYTATFSQPVTGFSASGITATNGTVTNFTAVNSTTYTFGVIPTADGVVSVSVATGAAQNSSGIGNTSASTSIQSLRTAQGISSTMPAANSSSFQALGTDGLKIWDVSVGSGAAVNANTTSVSVFYTGWLVSNGTVFDSSLTSGSPAVFSPSGLIQGFKEGLQGMQLGGIRFMYLPAAIAYGSTGSGTSIPPNSDLIFEVKLIATN</sequence>
<keyword evidence="9" id="KW-1185">Reference proteome</keyword>
<accession>A0A8E6B538</accession>
<dbReference type="KEGG" id="tsph:KIH39_21845"/>
<dbReference type="Gene3D" id="3.10.50.40">
    <property type="match status" value="1"/>
</dbReference>
<dbReference type="EMBL" id="CP074694">
    <property type="protein sequence ID" value="QVL31464.1"/>
    <property type="molecule type" value="Genomic_DNA"/>
</dbReference>
<evidence type="ECO:0000256" key="1">
    <source>
        <dbReference type="ARBA" id="ARBA00000971"/>
    </source>
</evidence>
<dbReference type="InterPro" id="IPR044048">
    <property type="entry name" value="Big_12"/>
</dbReference>
<evidence type="ECO:0000256" key="4">
    <source>
        <dbReference type="ARBA" id="ARBA00023110"/>
    </source>
</evidence>
<comment type="similarity">
    <text evidence="2">Belongs to the FKBP-type PPIase family.</text>
</comment>
<evidence type="ECO:0000259" key="7">
    <source>
        <dbReference type="PROSITE" id="PS50059"/>
    </source>
</evidence>
<dbReference type="AlphaFoldDB" id="A0A8E6B538"/>
<gene>
    <name evidence="8" type="ORF">KIH39_21845</name>
</gene>
<evidence type="ECO:0000313" key="9">
    <source>
        <dbReference type="Proteomes" id="UP000676194"/>
    </source>
</evidence>
<name>A0A8E6B538_9BACT</name>
<keyword evidence="4 6" id="KW-0697">Rotamase</keyword>
<dbReference type="Pfam" id="PF19078">
    <property type="entry name" value="Big_12"/>
    <property type="match status" value="1"/>
</dbReference>
<dbReference type="GO" id="GO:0003755">
    <property type="term" value="F:peptidyl-prolyl cis-trans isomerase activity"/>
    <property type="evidence" value="ECO:0007669"/>
    <property type="project" value="UniProtKB-KW"/>
</dbReference>
<dbReference type="PANTHER" id="PTHR43811:SF19">
    <property type="entry name" value="39 KDA FK506-BINDING NUCLEAR PROTEIN"/>
    <property type="match status" value="1"/>
</dbReference>
<evidence type="ECO:0000256" key="2">
    <source>
        <dbReference type="ARBA" id="ARBA00006577"/>
    </source>
</evidence>
<protein>
    <recommendedName>
        <fullName evidence="3 6">peptidylprolyl isomerase</fullName>
        <ecNumber evidence="3 6">5.2.1.8</ecNumber>
    </recommendedName>
</protein>
<reference evidence="8" key="1">
    <citation type="submission" date="2021-05" db="EMBL/GenBank/DDBJ databases">
        <title>Complete genome sequence of the cellulolytic planctomycete Telmatocola sphagniphila SP2T and characterization of the first cellulase from planctomycetes.</title>
        <authorList>
            <person name="Rakitin A.L."/>
            <person name="Beletsky A.V."/>
            <person name="Naumoff D.G."/>
            <person name="Kulichevskaya I.S."/>
            <person name="Mardanov A.V."/>
            <person name="Ravin N.V."/>
            <person name="Dedysh S.N."/>
        </authorList>
    </citation>
    <scope>NUCLEOTIDE SEQUENCE</scope>
    <source>
        <strain evidence="8">SP2T</strain>
    </source>
</reference>
<dbReference type="PANTHER" id="PTHR43811">
    <property type="entry name" value="FKBP-TYPE PEPTIDYL-PROLYL CIS-TRANS ISOMERASE FKPA"/>
    <property type="match status" value="1"/>
</dbReference>
<dbReference type="InterPro" id="IPR046357">
    <property type="entry name" value="PPIase_dom_sf"/>
</dbReference>
<feature type="domain" description="PPIase FKBP-type" evidence="7">
    <location>
        <begin position="357"/>
        <end position="444"/>
    </location>
</feature>
<dbReference type="InterPro" id="IPR001179">
    <property type="entry name" value="PPIase_FKBP_dom"/>
</dbReference>
<evidence type="ECO:0000256" key="3">
    <source>
        <dbReference type="ARBA" id="ARBA00013194"/>
    </source>
</evidence>